<proteinExistence type="predicted"/>
<protein>
    <recommendedName>
        <fullName evidence="6">Glycerol operon regulatory protein</fullName>
    </recommendedName>
</protein>
<dbReference type="PANTHER" id="PTHR30136:SF24">
    <property type="entry name" value="HTH-TYPE TRANSCRIPTIONAL REPRESSOR ALLR"/>
    <property type="match status" value="1"/>
</dbReference>
<evidence type="ECO:0000256" key="7">
    <source>
        <dbReference type="SAM" id="MobiDB-lite"/>
    </source>
</evidence>
<dbReference type="PROSITE" id="PS51078">
    <property type="entry name" value="ICLR_ED"/>
    <property type="match status" value="1"/>
</dbReference>
<evidence type="ECO:0000259" key="8">
    <source>
        <dbReference type="PROSITE" id="PS51077"/>
    </source>
</evidence>
<evidence type="ECO:0000256" key="1">
    <source>
        <dbReference type="ARBA" id="ARBA00022798"/>
    </source>
</evidence>
<dbReference type="Pfam" id="PF01614">
    <property type="entry name" value="IclR_C"/>
    <property type="match status" value="1"/>
</dbReference>
<gene>
    <name evidence="10" type="ORF">H7U32_02485</name>
</gene>
<dbReference type="FunFam" id="1.10.10.10:FF:000056">
    <property type="entry name" value="IclR family transcriptional regulator"/>
    <property type="match status" value="1"/>
</dbReference>
<dbReference type="InterPro" id="IPR014757">
    <property type="entry name" value="Tscrpt_reg_IclR_C"/>
</dbReference>
<dbReference type="EMBL" id="JACLYU010000002">
    <property type="protein sequence ID" value="MBM6699212.1"/>
    <property type="molecule type" value="Genomic_DNA"/>
</dbReference>
<reference evidence="10" key="1">
    <citation type="submission" date="2020-08" db="EMBL/GenBank/DDBJ databases">
        <authorList>
            <person name="Cejkova D."/>
            <person name="Kubasova T."/>
            <person name="Jahodarova E."/>
            <person name="Rychlik I."/>
        </authorList>
    </citation>
    <scope>NUCLEOTIDE SEQUENCE</scope>
    <source>
        <strain evidence="10">An836</strain>
    </source>
</reference>
<dbReference type="GO" id="GO:0003677">
    <property type="term" value="F:DNA binding"/>
    <property type="evidence" value="ECO:0007669"/>
    <property type="project" value="UniProtKB-KW"/>
</dbReference>
<name>A0A939B7X1_9BIFI</name>
<keyword evidence="3" id="KW-0238">DNA-binding</keyword>
<dbReference type="Gene3D" id="3.30.450.40">
    <property type="match status" value="1"/>
</dbReference>
<comment type="caution">
    <text evidence="10">The sequence shown here is derived from an EMBL/GenBank/DDBJ whole genome shotgun (WGS) entry which is preliminary data.</text>
</comment>
<dbReference type="PROSITE" id="PS51077">
    <property type="entry name" value="HTH_ICLR"/>
    <property type="match status" value="1"/>
</dbReference>
<evidence type="ECO:0000256" key="4">
    <source>
        <dbReference type="ARBA" id="ARBA00023163"/>
    </source>
</evidence>
<dbReference type="GO" id="GO:0003700">
    <property type="term" value="F:DNA-binding transcription factor activity"/>
    <property type="evidence" value="ECO:0007669"/>
    <property type="project" value="TreeGrafter"/>
</dbReference>
<dbReference type="InterPro" id="IPR005471">
    <property type="entry name" value="Tscrpt_reg_IclR_N"/>
</dbReference>
<dbReference type="GO" id="GO:0006071">
    <property type="term" value="P:glycerol metabolic process"/>
    <property type="evidence" value="ECO:0007669"/>
    <property type="project" value="UniProtKB-KW"/>
</dbReference>
<keyword evidence="11" id="KW-1185">Reference proteome</keyword>
<evidence type="ECO:0000256" key="6">
    <source>
        <dbReference type="ARBA" id="ARBA00070406"/>
    </source>
</evidence>
<dbReference type="Gene3D" id="1.10.10.10">
    <property type="entry name" value="Winged helix-like DNA-binding domain superfamily/Winged helix DNA-binding domain"/>
    <property type="match status" value="1"/>
</dbReference>
<dbReference type="InterPro" id="IPR029016">
    <property type="entry name" value="GAF-like_dom_sf"/>
</dbReference>
<dbReference type="RefSeq" id="WP_204467730.1">
    <property type="nucleotide sequence ID" value="NZ_JACLYU010000002.1"/>
</dbReference>
<dbReference type="InterPro" id="IPR050707">
    <property type="entry name" value="HTH_MetabolicPath_Reg"/>
</dbReference>
<comment type="function">
    <text evidence="5">May be an activator protein for the gylABX operon.</text>
</comment>
<organism evidence="10 11">
    <name type="scientific">Bifidobacterium pullorum subsp. saeculare</name>
    <dbReference type="NCBI Taxonomy" id="78257"/>
    <lineage>
        <taxon>Bacteria</taxon>
        <taxon>Bacillati</taxon>
        <taxon>Actinomycetota</taxon>
        <taxon>Actinomycetes</taxon>
        <taxon>Bifidobacteriales</taxon>
        <taxon>Bifidobacteriaceae</taxon>
        <taxon>Bifidobacterium</taxon>
    </lineage>
</organism>
<feature type="region of interest" description="Disordered" evidence="7">
    <location>
        <begin position="253"/>
        <end position="285"/>
    </location>
</feature>
<dbReference type="Pfam" id="PF09339">
    <property type="entry name" value="HTH_IclR"/>
    <property type="match status" value="1"/>
</dbReference>
<dbReference type="InterPro" id="IPR036390">
    <property type="entry name" value="WH_DNA-bd_sf"/>
</dbReference>
<evidence type="ECO:0000313" key="11">
    <source>
        <dbReference type="Proteomes" id="UP000718821"/>
    </source>
</evidence>
<keyword evidence="4" id="KW-0804">Transcription</keyword>
<evidence type="ECO:0000256" key="3">
    <source>
        <dbReference type="ARBA" id="ARBA00023125"/>
    </source>
</evidence>
<keyword evidence="1" id="KW-0319">Glycerol metabolism</keyword>
<dbReference type="GO" id="GO:0045892">
    <property type="term" value="P:negative regulation of DNA-templated transcription"/>
    <property type="evidence" value="ECO:0007669"/>
    <property type="project" value="TreeGrafter"/>
</dbReference>
<feature type="domain" description="IclR-ED" evidence="9">
    <location>
        <begin position="78"/>
        <end position="258"/>
    </location>
</feature>
<dbReference type="AlphaFoldDB" id="A0A939B7X1"/>
<evidence type="ECO:0000256" key="2">
    <source>
        <dbReference type="ARBA" id="ARBA00023015"/>
    </source>
</evidence>
<reference evidence="10" key="2">
    <citation type="journal article" date="2021" name="Sci. Rep.">
        <title>The distribution of antibiotic resistance genes in chicken gut microbiota commensals.</title>
        <authorList>
            <person name="Juricova H."/>
            <person name="Matiasovicova J."/>
            <person name="Kubasova T."/>
            <person name="Cejkova D."/>
            <person name="Rychlik I."/>
        </authorList>
    </citation>
    <scope>NUCLEOTIDE SEQUENCE</scope>
    <source>
        <strain evidence="10">An836</strain>
    </source>
</reference>
<dbReference type="SUPFAM" id="SSF46785">
    <property type="entry name" value="Winged helix' DNA-binding domain"/>
    <property type="match status" value="1"/>
</dbReference>
<dbReference type="SUPFAM" id="SSF55781">
    <property type="entry name" value="GAF domain-like"/>
    <property type="match status" value="1"/>
</dbReference>
<sequence length="285" mass="31007">MANAHDGANGGAKANVGVLDRVMAILDLFSLDEPELSLTQISRKTGLAVSTVHRLVKDMCRHGMLERQEDGRYAIGLHLSEIGMPSHPMLVVSDAASGVLDDLNLATRQQVQLAALQGGEAVVLSRRMERGRRLPTFYCVGGTLPLVATGVGRVLLAYADERVRHATLADGEFPWAVFTTPRPSVRSVLDDCEDIVRRGYCVFEPEGHPVWSIAAPVLDARRRVVAAVGILYAPEDKTPRLLPMVRSAALNISRRMPRDPRQRDLPNWGEELPGSGEEPVPGNAA</sequence>
<dbReference type="SMART" id="SM00346">
    <property type="entry name" value="HTH_ICLR"/>
    <property type="match status" value="1"/>
</dbReference>
<dbReference type="InterPro" id="IPR036388">
    <property type="entry name" value="WH-like_DNA-bd_sf"/>
</dbReference>
<dbReference type="Proteomes" id="UP000718821">
    <property type="component" value="Unassembled WGS sequence"/>
</dbReference>
<keyword evidence="2" id="KW-0805">Transcription regulation</keyword>
<evidence type="ECO:0000256" key="5">
    <source>
        <dbReference type="ARBA" id="ARBA00058938"/>
    </source>
</evidence>
<accession>A0A939B7X1</accession>
<feature type="domain" description="HTH iclR-type" evidence="8">
    <location>
        <begin position="16"/>
        <end position="77"/>
    </location>
</feature>
<evidence type="ECO:0000313" key="10">
    <source>
        <dbReference type="EMBL" id="MBM6699212.1"/>
    </source>
</evidence>
<dbReference type="PANTHER" id="PTHR30136">
    <property type="entry name" value="HELIX-TURN-HELIX TRANSCRIPTIONAL REGULATOR, ICLR FAMILY"/>
    <property type="match status" value="1"/>
</dbReference>
<evidence type="ECO:0000259" key="9">
    <source>
        <dbReference type="PROSITE" id="PS51078"/>
    </source>
</evidence>